<comment type="similarity">
    <text evidence="2">Belongs to the OXR1 family.</text>
</comment>
<feature type="domain" description="TLDc" evidence="5">
    <location>
        <begin position="23"/>
        <end position="72"/>
    </location>
</feature>
<evidence type="ECO:0000256" key="2">
    <source>
        <dbReference type="ARBA" id="ARBA00009540"/>
    </source>
</evidence>
<evidence type="ECO:0000256" key="1">
    <source>
        <dbReference type="ARBA" id="ARBA00004173"/>
    </source>
</evidence>
<dbReference type="STRING" id="3914.A0A0L9UY59"/>
<evidence type="ECO:0000256" key="3">
    <source>
        <dbReference type="ARBA" id="ARBA00023128"/>
    </source>
</evidence>
<dbReference type="Gramene" id="KOM47512">
    <property type="protein sequence ID" value="KOM47512"/>
    <property type="gene ID" value="LR48_Vigan07g121600"/>
</dbReference>
<evidence type="ECO:0000313" key="7">
    <source>
        <dbReference type="Proteomes" id="UP000053144"/>
    </source>
</evidence>
<keyword evidence="3" id="KW-0496">Mitochondrion</keyword>
<dbReference type="Proteomes" id="UP000053144">
    <property type="component" value="Chromosome 7"/>
</dbReference>
<dbReference type="AlphaFoldDB" id="A0A0L9UY59"/>
<gene>
    <name evidence="6" type="ORF">LR48_Vigan07g121600</name>
</gene>
<name>A0A0L9UY59_PHAAN</name>
<evidence type="ECO:0000256" key="4">
    <source>
        <dbReference type="ARBA" id="ARBA00040604"/>
    </source>
</evidence>
<comment type="subcellular location">
    <subcellularLocation>
        <location evidence="1">Mitochondrion</location>
    </subcellularLocation>
</comment>
<dbReference type="InterPro" id="IPR006571">
    <property type="entry name" value="TLDc_dom"/>
</dbReference>
<dbReference type="EMBL" id="CM003377">
    <property type="protein sequence ID" value="KOM47512.1"/>
    <property type="molecule type" value="Genomic_DNA"/>
</dbReference>
<dbReference type="PANTHER" id="PTHR23354">
    <property type="entry name" value="NUCLEOLAR PROTEIN 7/ESTROGEN RECEPTOR COACTIVATOR-RELATED"/>
    <property type="match status" value="1"/>
</dbReference>
<evidence type="ECO:0000313" key="6">
    <source>
        <dbReference type="EMBL" id="KOM47512.1"/>
    </source>
</evidence>
<sequence>MKRIVKEPMVVVVADHHLLAIFEPSMLVSNGLRDAVYASLPVVLHSRKWLLLYSTSKHGISLSTLYRRSMLRPGVSLLVKF</sequence>
<organism evidence="6 7">
    <name type="scientific">Phaseolus angularis</name>
    <name type="common">Azuki bean</name>
    <name type="synonym">Vigna angularis</name>
    <dbReference type="NCBI Taxonomy" id="3914"/>
    <lineage>
        <taxon>Eukaryota</taxon>
        <taxon>Viridiplantae</taxon>
        <taxon>Streptophyta</taxon>
        <taxon>Embryophyta</taxon>
        <taxon>Tracheophyta</taxon>
        <taxon>Spermatophyta</taxon>
        <taxon>Magnoliopsida</taxon>
        <taxon>eudicotyledons</taxon>
        <taxon>Gunneridae</taxon>
        <taxon>Pentapetalae</taxon>
        <taxon>rosids</taxon>
        <taxon>fabids</taxon>
        <taxon>Fabales</taxon>
        <taxon>Fabaceae</taxon>
        <taxon>Papilionoideae</taxon>
        <taxon>50 kb inversion clade</taxon>
        <taxon>NPAAA clade</taxon>
        <taxon>indigoferoid/millettioid clade</taxon>
        <taxon>Phaseoleae</taxon>
        <taxon>Vigna</taxon>
    </lineage>
</organism>
<proteinExistence type="inferred from homology"/>
<dbReference type="GO" id="GO:0005739">
    <property type="term" value="C:mitochondrion"/>
    <property type="evidence" value="ECO:0007669"/>
    <property type="project" value="UniProtKB-SubCell"/>
</dbReference>
<accession>A0A0L9UY59</accession>
<protein>
    <recommendedName>
        <fullName evidence="4">Oxidation resistance protein 1</fullName>
    </recommendedName>
</protein>
<dbReference type="Pfam" id="PF07534">
    <property type="entry name" value="TLD"/>
    <property type="match status" value="1"/>
</dbReference>
<reference evidence="7" key="1">
    <citation type="journal article" date="2015" name="Proc. Natl. Acad. Sci. U.S.A.">
        <title>Genome sequencing of adzuki bean (Vigna angularis) provides insight into high starch and low fat accumulation and domestication.</title>
        <authorList>
            <person name="Yang K."/>
            <person name="Tian Z."/>
            <person name="Chen C."/>
            <person name="Luo L."/>
            <person name="Zhao B."/>
            <person name="Wang Z."/>
            <person name="Yu L."/>
            <person name="Li Y."/>
            <person name="Sun Y."/>
            <person name="Li W."/>
            <person name="Chen Y."/>
            <person name="Li Y."/>
            <person name="Zhang Y."/>
            <person name="Ai D."/>
            <person name="Zhao J."/>
            <person name="Shang C."/>
            <person name="Ma Y."/>
            <person name="Wu B."/>
            <person name="Wang M."/>
            <person name="Gao L."/>
            <person name="Sun D."/>
            <person name="Zhang P."/>
            <person name="Guo F."/>
            <person name="Wang W."/>
            <person name="Li Y."/>
            <person name="Wang J."/>
            <person name="Varshney R.K."/>
            <person name="Wang J."/>
            <person name="Ling H.Q."/>
            <person name="Wan P."/>
        </authorList>
    </citation>
    <scope>NUCLEOTIDE SEQUENCE</scope>
    <source>
        <strain evidence="7">cv. Jingnong 6</strain>
    </source>
</reference>
<evidence type="ECO:0000259" key="5">
    <source>
        <dbReference type="Pfam" id="PF07534"/>
    </source>
</evidence>
<dbReference type="PANTHER" id="PTHR23354:SF62">
    <property type="entry name" value="MUSTARD, ISOFORM V"/>
    <property type="match status" value="1"/>
</dbReference>